<dbReference type="Pfam" id="PF03591">
    <property type="entry name" value="AzlC"/>
    <property type="match status" value="1"/>
</dbReference>
<comment type="subcellular location">
    <subcellularLocation>
        <location evidence="1">Cell membrane</location>
        <topology evidence="1">Multi-pass membrane protein</topology>
    </subcellularLocation>
</comment>
<evidence type="ECO:0008006" key="11">
    <source>
        <dbReference type="Google" id="ProtNLM"/>
    </source>
</evidence>
<feature type="transmembrane region" description="Helical" evidence="8">
    <location>
        <begin position="202"/>
        <end position="219"/>
    </location>
</feature>
<evidence type="ECO:0000256" key="8">
    <source>
        <dbReference type="SAM" id="Phobius"/>
    </source>
</evidence>
<keyword evidence="5 8" id="KW-0812">Transmembrane</keyword>
<dbReference type="PANTHER" id="PTHR34979:SF1">
    <property type="entry name" value="INNER MEMBRANE PROTEIN YGAZ"/>
    <property type="match status" value="1"/>
</dbReference>
<keyword evidence="7 8" id="KW-0472">Membrane</keyword>
<evidence type="ECO:0000313" key="10">
    <source>
        <dbReference type="Proteomes" id="UP000095255"/>
    </source>
</evidence>
<dbReference type="STRING" id="1390249.BHU72_15090"/>
<evidence type="ECO:0000256" key="6">
    <source>
        <dbReference type="ARBA" id="ARBA00022989"/>
    </source>
</evidence>
<proteinExistence type="inferred from homology"/>
<feature type="transmembrane region" description="Helical" evidence="8">
    <location>
        <begin position="155"/>
        <end position="171"/>
    </location>
</feature>
<reference evidence="9 10" key="1">
    <citation type="submission" date="2016-09" db="EMBL/GenBank/DDBJ databases">
        <title>Desulfuribacillus arsenicus sp. nov., an obligately anaerobic, dissimilatory arsenic- and antimonate-reducing bacterium isolated from anoxic sediments.</title>
        <authorList>
            <person name="Abin C.A."/>
            <person name="Hollibaugh J.T."/>
        </authorList>
    </citation>
    <scope>NUCLEOTIDE SEQUENCE [LARGE SCALE GENOMIC DNA]</scope>
    <source>
        <strain evidence="9 10">MLFW-2</strain>
    </source>
</reference>
<protein>
    <recommendedName>
        <fullName evidence="11">Branched-chain amino acid ABC transporter permease</fullName>
    </recommendedName>
</protein>
<feature type="transmembrane region" description="Helical" evidence="8">
    <location>
        <begin position="49"/>
        <end position="73"/>
    </location>
</feature>
<evidence type="ECO:0000256" key="7">
    <source>
        <dbReference type="ARBA" id="ARBA00023136"/>
    </source>
</evidence>
<dbReference type="AlphaFoldDB" id="A0A1E5L686"/>
<evidence type="ECO:0000256" key="5">
    <source>
        <dbReference type="ARBA" id="ARBA00022692"/>
    </source>
</evidence>
<dbReference type="EMBL" id="MJAT01000017">
    <property type="protein sequence ID" value="OEH85548.1"/>
    <property type="molecule type" value="Genomic_DNA"/>
</dbReference>
<feature type="transmembrane region" description="Helical" evidence="8">
    <location>
        <begin position="118"/>
        <end position="135"/>
    </location>
</feature>
<evidence type="ECO:0000256" key="3">
    <source>
        <dbReference type="ARBA" id="ARBA00022448"/>
    </source>
</evidence>
<keyword evidence="3" id="KW-0813">Transport</keyword>
<dbReference type="Proteomes" id="UP000095255">
    <property type="component" value="Unassembled WGS sequence"/>
</dbReference>
<comment type="caution">
    <text evidence="9">The sequence shown here is derived from an EMBL/GenBank/DDBJ whole genome shotgun (WGS) entry which is preliminary data.</text>
</comment>
<name>A0A1E5L686_9FIRM</name>
<feature type="transmembrane region" description="Helical" evidence="8">
    <location>
        <begin position="178"/>
        <end position="196"/>
    </location>
</feature>
<accession>A0A1E5L686</accession>
<keyword evidence="6 8" id="KW-1133">Transmembrane helix</keyword>
<evidence type="ECO:0000256" key="2">
    <source>
        <dbReference type="ARBA" id="ARBA00010735"/>
    </source>
</evidence>
<evidence type="ECO:0000256" key="1">
    <source>
        <dbReference type="ARBA" id="ARBA00004651"/>
    </source>
</evidence>
<dbReference type="PANTHER" id="PTHR34979">
    <property type="entry name" value="INNER MEMBRANE PROTEIN YGAZ"/>
    <property type="match status" value="1"/>
</dbReference>
<organism evidence="9 10">
    <name type="scientific">Desulfuribacillus stibiiarsenatis</name>
    <dbReference type="NCBI Taxonomy" id="1390249"/>
    <lineage>
        <taxon>Bacteria</taxon>
        <taxon>Bacillati</taxon>
        <taxon>Bacillota</taxon>
        <taxon>Desulfuribacillia</taxon>
        <taxon>Desulfuribacillales</taxon>
        <taxon>Desulfuribacillaceae</taxon>
        <taxon>Desulfuribacillus</taxon>
    </lineage>
</organism>
<keyword evidence="10" id="KW-1185">Reference proteome</keyword>
<comment type="similarity">
    <text evidence="2">Belongs to the AzlC family.</text>
</comment>
<feature type="transmembrane region" description="Helical" evidence="8">
    <location>
        <begin position="12"/>
        <end position="43"/>
    </location>
</feature>
<gene>
    <name evidence="9" type="ORF">BHU72_15090</name>
</gene>
<dbReference type="InterPro" id="IPR011606">
    <property type="entry name" value="Brnchd-chn_aa_trnsp_permease"/>
</dbReference>
<evidence type="ECO:0000256" key="4">
    <source>
        <dbReference type="ARBA" id="ARBA00022475"/>
    </source>
</evidence>
<dbReference type="GO" id="GO:0005886">
    <property type="term" value="C:plasma membrane"/>
    <property type="evidence" value="ECO:0007669"/>
    <property type="project" value="UniProtKB-SubCell"/>
</dbReference>
<evidence type="ECO:0000313" key="9">
    <source>
        <dbReference type="EMBL" id="OEH85548.1"/>
    </source>
</evidence>
<dbReference type="GO" id="GO:1903785">
    <property type="term" value="P:L-valine transmembrane transport"/>
    <property type="evidence" value="ECO:0007669"/>
    <property type="project" value="TreeGrafter"/>
</dbReference>
<sequence length="222" mass="24209">MQGITKGLPIFIGYLPIGFAYGILAMQAGFTFIDTILMSVFVYAGSAQFIGVGMIGANAGFLSIILTTFLINLRHLLMSASLSQRLKGNTKMKLSIFSYWITDESFAVNSSWLRKDKAIPFISLLTVSITAYLGWVTGSFLGALVGSQPLDVEKFGLDYALPGMFIILLIYQLENKKYIFLAILSGTISVLLSGVVTHNLHIIIATVAISTLGVVISRWKTH</sequence>
<keyword evidence="4" id="KW-1003">Cell membrane</keyword>